<dbReference type="Gene3D" id="2.60.40.200">
    <property type="entry name" value="Superoxide dismutase, copper/zinc binding domain"/>
    <property type="match status" value="1"/>
</dbReference>
<dbReference type="PROSITE" id="PS00332">
    <property type="entry name" value="SOD_CU_ZN_2"/>
    <property type="match status" value="1"/>
</dbReference>
<dbReference type="GO" id="GO:0005507">
    <property type="term" value="F:copper ion binding"/>
    <property type="evidence" value="ECO:0007669"/>
    <property type="project" value="InterPro"/>
</dbReference>
<evidence type="ECO:0000256" key="1">
    <source>
        <dbReference type="ARBA" id="ARBA00010457"/>
    </source>
</evidence>
<dbReference type="EMBL" id="CP022315">
    <property type="protein sequence ID" value="ASK61532.1"/>
    <property type="molecule type" value="Genomic_DNA"/>
</dbReference>
<name>A0A220U0M0_9BACI</name>
<comment type="cofactor">
    <cofactor evidence="3">
        <name>Zn(2+)</name>
        <dbReference type="ChEBI" id="CHEBI:29105"/>
    </cofactor>
    <text evidence="3">Binds 1 zinc ion per subunit.</text>
</comment>
<comment type="function">
    <text evidence="2">Destroys radicals which are normally produced within the cells and which are toxic to biological systems. May play a role in favoring mycobacterial survival in phagocytes.</text>
</comment>
<evidence type="ECO:0000259" key="4">
    <source>
        <dbReference type="Pfam" id="PF00080"/>
    </source>
</evidence>
<gene>
    <name evidence="5" type="ORF">CFK37_04755</name>
</gene>
<keyword evidence="3" id="KW-0186">Copper</keyword>
<reference evidence="5 6" key="1">
    <citation type="submission" date="2017-07" db="EMBL/GenBank/DDBJ databases">
        <title>Virgibacillus sp. LM2416.</title>
        <authorList>
            <person name="Tak E.J."/>
            <person name="Bae J.-W."/>
        </authorList>
    </citation>
    <scope>NUCLEOTIDE SEQUENCE [LARGE SCALE GENOMIC DNA]</scope>
    <source>
        <strain evidence="5 6">LM2416</strain>
    </source>
</reference>
<dbReference type="EC" id="1.15.1.1" evidence="3"/>
<comment type="similarity">
    <text evidence="1 3">Belongs to the Cu-Zn superoxide dismutase family.</text>
</comment>
<dbReference type="KEGG" id="vil:CFK37_04755"/>
<dbReference type="AlphaFoldDB" id="A0A220U0M0"/>
<dbReference type="InterPro" id="IPR018152">
    <property type="entry name" value="SOD_Cu/Zn_BS"/>
</dbReference>
<dbReference type="InterPro" id="IPR036423">
    <property type="entry name" value="SOD-like_Cu/Zn_dom_sf"/>
</dbReference>
<dbReference type="InterPro" id="IPR001424">
    <property type="entry name" value="SOD_Cu_Zn_dom"/>
</dbReference>
<keyword evidence="3" id="KW-0862">Zinc</keyword>
<dbReference type="Pfam" id="PF00080">
    <property type="entry name" value="Sod_Cu"/>
    <property type="match status" value="1"/>
</dbReference>
<protein>
    <recommendedName>
        <fullName evidence="3">Superoxide dismutase [Cu-Zn]</fullName>
        <ecNumber evidence="3">1.15.1.1</ecNumber>
    </recommendedName>
</protein>
<dbReference type="GO" id="GO:0004784">
    <property type="term" value="F:superoxide dismutase activity"/>
    <property type="evidence" value="ECO:0007669"/>
    <property type="project" value="UniProtKB-EC"/>
</dbReference>
<accession>A0A220U0M0</accession>
<dbReference type="SUPFAM" id="SSF49329">
    <property type="entry name" value="Cu,Zn superoxide dismutase-like"/>
    <property type="match status" value="1"/>
</dbReference>
<evidence type="ECO:0000313" key="6">
    <source>
        <dbReference type="Proteomes" id="UP000198312"/>
    </source>
</evidence>
<keyword evidence="3" id="KW-0560">Oxidoreductase</keyword>
<evidence type="ECO:0000256" key="3">
    <source>
        <dbReference type="RuleBase" id="RU000393"/>
    </source>
</evidence>
<keyword evidence="6" id="KW-1185">Reference proteome</keyword>
<organism evidence="5 6">
    <name type="scientific">Virgibacillus phasianinus</name>
    <dbReference type="NCBI Taxonomy" id="2017483"/>
    <lineage>
        <taxon>Bacteria</taxon>
        <taxon>Bacillati</taxon>
        <taxon>Bacillota</taxon>
        <taxon>Bacilli</taxon>
        <taxon>Bacillales</taxon>
        <taxon>Bacillaceae</taxon>
        <taxon>Virgibacillus</taxon>
    </lineage>
</organism>
<dbReference type="Proteomes" id="UP000198312">
    <property type="component" value="Chromosome"/>
</dbReference>
<evidence type="ECO:0000256" key="2">
    <source>
        <dbReference type="ARBA" id="ARBA00024900"/>
    </source>
</evidence>
<keyword evidence="3" id="KW-0479">Metal-binding</keyword>
<comment type="cofactor">
    <cofactor evidence="3">
        <name>Cu cation</name>
        <dbReference type="ChEBI" id="CHEBI:23378"/>
    </cofactor>
    <text evidence="3">Binds 1 copper ion per subunit.</text>
</comment>
<dbReference type="RefSeq" id="WP_089060809.1">
    <property type="nucleotide sequence ID" value="NZ_CP022315.1"/>
</dbReference>
<sequence>MYSYDRQYAPYYQMYYPYRQVISRAYAEIQGSELAPNLHGYVVFTDVPNGTNVTVEVAGLPDYEPAHGDQAPIGPHGFHIHQHADCGSGDEPEPFQQAGGHWNPTNQPHGNHAGDFPVLFSNDGYAKTSFFTNKFAVEDVIGKSIMIHQNPDDYRSQPSGDSGKRIGCGPITAFV</sequence>
<proteinExistence type="inferred from homology"/>
<feature type="domain" description="Superoxide dismutase copper/zinc binding" evidence="4">
    <location>
        <begin position="39"/>
        <end position="171"/>
    </location>
</feature>
<dbReference type="PANTHER" id="PTHR10003">
    <property type="entry name" value="SUPEROXIDE DISMUTASE CU-ZN -RELATED"/>
    <property type="match status" value="1"/>
</dbReference>
<dbReference type="InterPro" id="IPR024134">
    <property type="entry name" value="SOD_Cu/Zn_/chaperone"/>
</dbReference>
<evidence type="ECO:0000313" key="5">
    <source>
        <dbReference type="EMBL" id="ASK61532.1"/>
    </source>
</evidence>
<comment type="catalytic activity">
    <reaction evidence="3">
        <text>2 superoxide + 2 H(+) = H2O2 + O2</text>
        <dbReference type="Rhea" id="RHEA:20696"/>
        <dbReference type="ChEBI" id="CHEBI:15378"/>
        <dbReference type="ChEBI" id="CHEBI:15379"/>
        <dbReference type="ChEBI" id="CHEBI:16240"/>
        <dbReference type="ChEBI" id="CHEBI:18421"/>
        <dbReference type="EC" id="1.15.1.1"/>
    </reaction>
</comment>
<dbReference type="OrthoDB" id="9792957at2"/>
<dbReference type="CDD" id="cd00305">
    <property type="entry name" value="Cu-Zn_Superoxide_Dismutase"/>
    <property type="match status" value="1"/>
</dbReference>